<dbReference type="Pfam" id="PF13193">
    <property type="entry name" value="AMP-binding_C"/>
    <property type="match status" value="1"/>
</dbReference>
<proteinExistence type="predicted"/>
<feature type="domain" description="AMP-dependent synthetase/ligase" evidence="1">
    <location>
        <begin position="12"/>
        <end position="366"/>
    </location>
</feature>
<dbReference type="PANTHER" id="PTHR43767">
    <property type="entry name" value="LONG-CHAIN-FATTY-ACID--COA LIGASE"/>
    <property type="match status" value="1"/>
</dbReference>
<dbReference type="InterPro" id="IPR020845">
    <property type="entry name" value="AMP-binding_CS"/>
</dbReference>
<dbReference type="Gene3D" id="3.40.50.12780">
    <property type="entry name" value="N-terminal domain of ligase-like"/>
    <property type="match status" value="1"/>
</dbReference>
<reference evidence="3 4" key="1">
    <citation type="submission" date="2020-02" db="EMBL/GenBank/DDBJ databases">
        <authorList>
            <person name="Li X.-J."/>
            <person name="Han X.-M."/>
        </authorList>
    </citation>
    <scope>NUCLEOTIDE SEQUENCE [LARGE SCALE GENOMIC DNA]</scope>
    <source>
        <strain evidence="3 4">CCTCC AB 2017055</strain>
    </source>
</reference>
<evidence type="ECO:0000313" key="3">
    <source>
        <dbReference type="EMBL" id="NED99848.1"/>
    </source>
</evidence>
<dbReference type="InterPro" id="IPR000873">
    <property type="entry name" value="AMP-dep_synth/lig_dom"/>
</dbReference>
<evidence type="ECO:0000259" key="1">
    <source>
        <dbReference type="Pfam" id="PF00501"/>
    </source>
</evidence>
<name>A0A6L9S474_9ACTN</name>
<protein>
    <submittedName>
        <fullName evidence="3">Long-chain fatty acid--CoA ligase</fullName>
    </submittedName>
</protein>
<accession>A0A6L9S474</accession>
<dbReference type="AlphaFoldDB" id="A0A6L9S474"/>
<comment type="caution">
    <text evidence="3">The sequence shown here is derived from an EMBL/GenBank/DDBJ whole genome shotgun (WGS) entry which is preliminary data.</text>
</comment>
<gene>
    <name evidence="3" type="ORF">G1H10_06675</name>
</gene>
<dbReference type="Gene3D" id="3.30.300.30">
    <property type="match status" value="1"/>
</dbReference>
<feature type="domain" description="AMP-binding enzyme C-terminal" evidence="2">
    <location>
        <begin position="416"/>
        <end position="490"/>
    </location>
</feature>
<keyword evidence="4" id="KW-1185">Reference proteome</keyword>
<evidence type="ECO:0000313" key="4">
    <source>
        <dbReference type="Proteomes" id="UP000475214"/>
    </source>
</evidence>
<dbReference type="EMBL" id="JAAGOA010000004">
    <property type="protein sequence ID" value="NED99848.1"/>
    <property type="molecule type" value="Genomic_DNA"/>
</dbReference>
<dbReference type="Proteomes" id="UP000475214">
    <property type="component" value="Unassembled WGS sequence"/>
</dbReference>
<dbReference type="SUPFAM" id="SSF56801">
    <property type="entry name" value="Acetyl-CoA synthetase-like"/>
    <property type="match status" value="1"/>
</dbReference>
<dbReference type="InterPro" id="IPR042099">
    <property type="entry name" value="ANL_N_sf"/>
</dbReference>
<sequence>MDEMNVADDVSRVAMEDPDRTALLAAGERWSYIELLAAATAEERALEGAGVGPGDRVVCMLPNSVTFIAVYLACLRRGYVLVPLAPTASEDEIRHVLADSGAAAVVVLDEVADAAPAEGADQVGPLRRIQRGRTVPRPGAGSLRAAQRSLTGPLDLDPAWPALLLYTSGTTGRPKGALLSHRNVRFVARSKVRYLGLHHDDVLLLFLPLHHCFGLNAVLTPGLHAGAAVVVSGRFEREQTLRLIRRHGVTRLFAVPQAFRMLLDAGVSGHLVPSVRYAMSAGDTLPDDLHDRWERRMGWPIHQAYGLTEASPFVTYNHQPRLRPGSVGTAIDGVRVQIRRCSGEPAPRGETGEVWVRGPNVMLGYWNAPGATADAMVDGWLRTADHGRLDEDGYLYLAGRSNELIIVRGHNVYAAEVERVLRDDERVLDAAVYGVQHDLTGEVVCASVVPSAAGVDAQALRARCARHLAAYKVPVMIDLVDALPTGRTGKTDRRALAAQARARRAYQAGPKAAS</sequence>
<evidence type="ECO:0000259" key="2">
    <source>
        <dbReference type="Pfam" id="PF13193"/>
    </source>
</evidence>
<dbReference type="InterPro" id="IPR045851">
    <property type="entry name" value="AMP-bd_C_sf"/>
</dbReference>
<keyword evidence="3" id="KW-0436">Ligase</keyword>
<dbReference type="InterPro" id="IPR050237">
    <property type="entry name" value="ATP-dep_AMP-bd_enzyme"/>
</dbReference>
<organism evidence="3 4">
    <name type="scientific">Phytoactinopolyspora halotolerans</name>
    <dbReference type="NCBI Taxonomy" id="1981512"/>
    <lineage>
        <taxon>Bacteria</taxon>
        <taxon>Bacillati</taxon>
        <taxon>Actinomycetota</taxon>
        <taxon>Actinomycetes</taxon>
        <taxon>Jiangellales</taxon>
        <taxon>Jiangellaceae</taxon>
        <taxon>Phytoactinopolyspora</taxon>
    </lineage>
</organism>
<dbReference type="PANTHER" id="PTHR43767:SF12">
    <property type="entry name" value="AMP-DEPENDENT SYNTHETASE AND LIGASE"/>
    <property type="match status" value="1"/>
</dbReference>
<dbReference type="PROSITE" id="PS00455">
    <property type="entry name" value="AMP_BINDING"/>
    <property type="match status" value="1"/>
</dbReference>
<dbReference type="GO" id="GO:0016877">
    <property type="term" value="F:ligase activity, forming carbon-sulfur bonds"/>
    <property type="evidence" value="ECO:0007669"/>
    <property type="project" value="UniProtKB-ARBA"/>
</dbReference>
<dbReference type="Pfam" id="PF00501">
    <property type="entry name" value="AMP-binding"/>
    <property type="match status" value="1"/>
</dbReference>
<dbReference type="InterPro" id="IPR025110">
    <property type="entry name" value="AMP-bd_C"/>
</dbReference>